<evidence type="ECO:0000313" key="2">
    <source>
        <dbReference type="Proteomes" id="UP001058974"/>
    </source>
</evidence>
<accession>A0A9D4XPZ5</accession>
<comment type="caution">
    <text evidence="1">The sequence shown here is derived from an EMBL/GenBank/DDBJ whole genome shotgun (WGS) entry which is preliminary data.</text>
</comment>
<dbReference type="EMBL" id="JAMSHJ010000003">
    <property type="protein sequence ID" value="KAI5424577.1"/>
    <property type="molecule type" value="Genomic_DNA"/>
</dbReference>
<reference evidence="1 2" key="1">
    <citation type="journal article" date="2022" name="Nat. Genet.">
        <title>Improved pea reference genome and pan-genome highlight genomic features and evolutionary characteristics.</title>
        <authorList>
            <person name="Yang T."/>
            <person name="Liu R."/>
            <person name="Luo Y."/>
            <person name="Hu S."/>
            <person name="Wang D."/>
            <person name="Wang C."/>
            <person name="Pandey M.K."/>
            <person name="Ge S."/>
            <person name="Xu Q."/>
            <person name="Li N."/>
            <person name="Li G."/>
            <person name="Huang Y."/>
            <person name="Saxena R.K."/>
            <person name="Ji Y."/>
            <person name="Li M."/>
            <person name="Yan X."/>
            <person name="He Y."/>
            <person name="Liu Y."/>
            <person name="Wang X."/>
            <person name="Xiang C."/>
            <person name="Varshney R.K."/>
            <person name="Ding H."/>
            <person name="Gao S."/>
            <person name="Zong X."/>
        </authorList>
    </citation>
    <scope>NUCLEOTIDE SEQUENCE [LARGE SCALE GENOMIC DNA]</scope>
    <source>
        <strain evidence="1 2">cv. Zhongwan 6</strain>
    </source>
</reference>
<dbReference type="Proteomes" id="UP001058974">
    <property type="component" value="Chromosome 3"/>
</dbReference>
<keyword evidence="2" id="KW-1185">Reference proteome</keyword>
<dbReference type="AlphaFoldDB" id="A0A9D4XPZ5"/>
<evidence type="ECO:0000313" key="1">
    <source>
        <dbReference type="EMBL" id="KAI5424577.1"/>
    </source>
</evidence>
<proteinExistence type="predicted"/>
<sequence>MKQYWDNLADVDPNPEELLKDVDPRYHTSLEFTLVRAKSKKKELKSKSGYITRSKLKILKANVKSWNKSCRGNVHLMVSMAEENLEQINLKIHSEGYSERLRKQERDCLCCLEEARHKENIFWQEKAKVK</sequence>
<name>A0A9D4XPZ5_PEA</name>
<protein>
    <submittedName>
        <fullName evidence="1">Uncharacterized protein</fullName>
    </submittedName>
</protein>
<organism evidence="1 2">
    <name type="scientific">Pisum sativum</name>
    <name type="common">Garden pea</name>
    <name type="synonym">Lathyrus oleraceus</name>
    <dbReference type="NCBI Taxonomy" id="3888"/>
    <lineage>
        <taxon>Eukaryota</taxon>
        <taxon>Viridiplantae</taxon>
        <taxon>Streptophyta</taxon>
        <taxon>Embryophyta</taxon>
        <taxon>Tracheophyta</taxon>
        <taxon>Spermatophyta</taxon>
        <taxon>Magnoliopsida</taxon>
        <taxon>eudicotyledons</taxon>
        <taxon>Gunneridae</taxon>
        <taxon>Pentapetalae</taxon>
        <taxon>rosids</taxon>
        <taxon>fabids</taxon>
        <taxon>Fabales</taxon>
        <taxon>Fabaceae</taxon>
        <taxon>Papilionoideae</taxon>
        <taxon>50 kb inversion clade</taxon>
        <taxon>NPAAA clade</taxon>
        <taxon>Hologalegina</taxon>
        <taxon>IRL clade</taxon>
        <taxon>Fabeae</taxon>
        <taxon>Lathyrus</taxon>
    </lineage>
</organism>
<dbReference type="Gramene" id="Psat03G0067300-T1">
    <property type="protein sequence ID" value="KAI5424577.1"/>
    <property type="gene ID" value="KIW84_030673"/>
</dbReference>
<gene>
    <name evidence="1" type="ORF">KIW84_030673</name>
</gene>